<dbReference type="EMBL" id="CVRI01000043">
    <property type="protein sequence ID" value="CRK96147.1"/>
    <property type="molecule type" value="Genomic_DNA"/>
</dbReference>
<sequence length="147" mass="17045">TNLINASEITEKKSFQFFSLCKCDGRKQKRLLLKYELEKQKFKCKVFRNVCNWEMLIGLGFGFVTFQSEDVVDKVCEIHFHEINNKMRSNAILFAVISTFQTCHSFVAVSFVELCDKKDCRLSVDKQLTQLMAASHQDEGEKSESIR</sequence>
<organism evidence="5 6">
    <name type="scientific">Clunio marinus</name>
    <dbReference type="NCBI Taxonomy" id="568069"/>
    <lineage>
        <taxon>Eukaryota</taxon>
        <taxon>Metazoa</taxon>
        <taxon>Ecdysozoa</taxon>
        <taxon>Arthropoda</taxon>
        <taxon>Hexapoda</taxon>
        <taxon>Insecta</taxon>
        <taxon>Pterygota</taxon>
        <taxon>Neoptera</taxon>
        <taxon>Endopterygota</taxon>
        <taxon>Diptera</taxon>
        <taxon>Nematocera</taxon>
        <taxon>Chironomoidea</taxon>
        <taxon>Chironomidae</taxon>
        <taxon>Clunio</taxon>
    </lineage>
</organism>
<dbReference type="GO" id="GO:0006417">
    <property type="term" value="P:regulation of translation"/>
    <property type="evidence" value="ECO:0007669"/>
    <property type="project" value="TreeGrafter"/>
</dbReference>
<dbReference type="PANTHER" id="PTHR48032:SF18">
    <property type="entry name" value="RRM DOMAIN-CONTAINING PROTEIN"/>
    <property type="match status" value="1"/>
</dbReference>
<keyword evidence="4" id="KW-0694">RNA-binding</keyword>
<comment type="subcellular location">
    <subcellularLocation>
        <location evidence="1">Cytoplasm</location>
    </subcellularLocation>
</comment>
<feature type="non-terminal residue" evidence="5">
    <location>
        <position position="1"/>
    </location>
</feature>
<dbReference type="InterPro" id="IPR012677">
    <property type="entry name" value="Nucleotide-bd_a/b_plait_sf"/>
</dbReference>
<proteinExistence type="predicted"/>
<dbReference type="PANTHER" id="PTHR48032">
    <property type="entry name" value="RNA-BINDING PROTEIN MUSASHI HOMOLOG RBP6"/>
    <property type="match status" value="1"/>
</dbReference>
<dbReference type="GO" id="GO:0003729">
    <property type="term" value="F:mRNA binding"/>
    <property type="evidence" value="ECO:0007669"/>
    <property type="project" value="TreeGrafter"/>
</dbReference>
<dbReference type="GO" id="GO:0005737">
    <property type="term" value="C:cytoplasm"/>
    <property type="evidence" value="ECO:0007669"/>
    <property type="project" value="UniProtKB-SubCell"/>
</dbReference>
<dbReference type="Gene3D" id="3.30.70.330">
    <property type="match status" value="1"/>
</dbReference>
<evidence type="ECO:0000256" key="2">
    <source>
        <dbReference type="ARBA" id="ARBA00022490"/>
    </source>
</evidence>
<evidence type="ECO:0000256" key="3">
    <source>
        <dbReference type="ARBA" id="ARBA00022737"/>
    </source>
</evidence>
<accession>A0A1J1I7I7</accession>
<dbReference type="STRING" id="568069.A0A1J1I7I7"/>
<evidence type="ECO:0000256" key="4">
    <source>
        <dbReference type="ARBA" id="ARBA00022884"/>
    </source>
</evidence>
<dbReference type="Proteomes" id="UP000183832">
    <property type="component" value="Unassembled WGS sequence"/>
</dbReference>
<keyword evidence="3" id="KW-0677">Repeat</keyword>
<evidence type="ECO:0000256" key="1">
    <source>
        <dbReference type="ARBA" id="ARBA00004496"/>
    </source>
</evidence>
<name>A0A1J1I7I7_9DIPT</name>
<keyword evidence="2" id="KW-0963">Cytoplasm</keyword>
<gene>
    <name evidence="5" type="ORF">CLUMA_CG009577</name>
</gene>
<keyword evidence="6" id="KW-1185">Reference proteome</keyword>
<evidence type="ECO:0000313" key="6">
    <source>
        <dbReference type="Proteomes" id="UP000183832"/>
    </source>
</evidence>
<dbReference type="AlphaFoldDB" id="A0A1J1I7I7"/>
<dbReference type="OrthoDB" id="1875751at2759"/>
<reference evidence="5 6" key="1">
    <citation type="submission" date="2015-04" db="EMBL/GenBank/DDBJ databases">
        <authorList>
            <person name="Syromyatnikov M.Y."/>
            <person name="Popov V.N."/>
        </authorList>
    </citation>
    <scope>NUCLEOTIDE SEQUENCE [LARGE SCALE GENOMIC DNA]</scope>
</reference>
<protein>
    <submittedName>
        <fullName evidence="5">CLUMA_CG009577, isoform A</fullName>
    </submittedName>
</protein>
<evidence type="ECO:0000313" key="5">
    <source>
        <dbReference type="EMBL" id="CRK96147.1"/>
    </source>
</evidence>